<protein>
    <recommendedName>
        <fullName evidence="3">Mos1 transposase HTH domain-containing protein</fullName>
    </recommendedName>
</protein>
<reference evidence="1 2" key="1">
    <citation type="journal article" date="2022" name="Allergy">
        <title>Genome assembly and annotation of Periplaneta americana reveal a comprehensive cockroach allergen profile.</title>
        <authorList>
            <person name="Wang L."/>
            <person name="Xiong Q."/>
            <person name="Saelim N."/>
            <person name="Wang L."/>
            <person name="Nong W."/>
            <person name="Wan A.T."/>
            <person name="Shi M."/>
            <person name="Liu X."/>
            <person name="Cao Q."/>
            <person name="Hui J.H.L."/>
            <person name="Sookrung N."/>
            <person name="Leung T.F."/>
            <person name="Tungtrongchitr A."/>
            <person name="Tsui S.K.W."/>
        </authorList>
    </citation>
    <scope>NUCLEOTIDE SEQUENCE [LARGE SCALE GENOMIC DNA]</scope>
    <source>
        <strain evidence="1">PWHHKU_190912</strain>
    </source>
</reference>
<evidence type="ECO:0008006" key="3">
    <source>
        <dbReference type="Google" id="ProtNLM"/>
    </source>
</evidence>
<keyword evidence="2" id="KW-1185">Reference proteome</keyword>
<dbReference type="Proteomes" id="UP001148838">
    <property type="component" value="Unassembled WGS sequence"/>
</dbReference>
<name>A0ABQ8RZV9_PERAM</name>
<comment type="caution">
    <text evidence="1">The sequence shown here is derived from an EMBL/GenBank/DDBJ whole genome shotgun (WGS) entry which is preliminary data.</text>
</comment>
<evidence type="ECO:0000313" key="2">
    <source>
        <dbReference type="Proteomes" id="UP001148838"/>
    </source>
</evidence>
<organism evidence="1 2">
    <name type="scientific">Periplaneta americana</name>
    <name type="common">American cockroach</name>
    <name type="synonym">Blatta americana</name>
    <dbReference type="NCBI Taxonomy" id="6978"/>
    <lineage>
        <taxon>Eukaryota</taxon>
        <taxon>Metazoa</taxon>
        <taxon>Ecdysozoa</taxon>
        <taxon>Arthropoda</taxon>
        <taxon>Hexapoda</taxon>
        <taxon>Insecta</taxon>
        <taxon>Pterygota</taxon>
        <taxon>Neoptera</taxon>
        <taxon>Polyneoptera</taxon>
        <taxon>Dictyoptera</taxon>
        <taxon>Blattodea</taxon>
        <taxon>Blattoidea</taxon>
        <taxon>Blattidae</taxon>
        <taxon>Blattinae</taxon>
        <taxon>Periplaneta</taxon>
    </lineage>
</organism>
<accession>A0ABQ8RZV9</accession>
<evidence type="ECO:0000313" key="1">
    <source>
        <dbReference type="EMBL" id="KAJ4427174.1"/>
    </source>
</evidence>
<sequence length="66" mass="7417">MILKLVLSERQCLKILQPAFGDLCILKASVYRWFSEFKRGRDSVEGEGLLGRSATATADENAVWVE</sequence>
<proteinExistence type="predicted"/>
<dbReference type="EMBL" id="JAJSOF020000038">
    <property type="protein sequence ID" value="KAJ4427174.1"/>
    <property type="molecule type" value="Genomic_DNA"/>
</dbReference>
<gene>
    <name evidence="1" type="ORF">ANN_24790</name>
</gene>